<reference evidence="3" key="1">
    <citation type="submission" date="2017-02" db="UniProtKB">
        <authorList>
            <consortium name="WormBaseParasite"/>
        </authorList>
    </citation>
    <scope>IDENTIFICATION</scope>
</reference>
<dbReference type="Proteomes" id="UP000268014">
    <property type="component" value="Unassembled WGS sequence"/>
</dbReference>
<evidence type="ECO:0000313" key="3">
    <source>
        <dbReference type="WBParaSite" id="HPLM_0001750201-mRNA-1"/>
    </source>
</evidence>
<protein>
    <submittedName>
        <fullName evidence="3">Aldedh domain-containing protein</fullName>
    </submittedName>
</protein>
<organism evidence="3">
    <name type="scientific">Haemonchus placei</name>
    <name type="common">Barber's pole worm</name>
    <dbReference type="NCBI Taxonomy" id="6290"/>
    <lineage>
        <taxon>Eukaryota</taxon>
        <taxon>Metazoa</taxon>
        <taxon>Ecdysozoa</taxon>
        <taxon>Nematoda</taxon>
        <taxon>Chromadorea</taxon>
        <taxon>Rhabditida</taxon>
        <taxon>Rhabditina</taxon>
        <taxon>Rhabditomorpha</taxon>
        <taxon>Strongyloidea</taxon>
        <taxon>Trichostrongylidae</taxon>
        <taxon>Haemonchus</taxon>
    </lineage>
</organism>
<dbReference type="WBParaSite" id="HPLM_0001750201-mRNA-1">
    <property type="protein sequence ID" value="HPLM_0001750201-mRNA-1"/>
    <property type="gene ID" value="HPLM_0001750201"/>
</dbReference>
<dbReference type="AlphaFoldDB" id="A0A0N4WZV5"/>
<dbReference type="EMBL" id="UZAF01019996">
    <property type="protein sequence ID" value="VDO65406.1"/>
    <property type="molecule type" value="Genomic_DNA"/>
</dbReference>
<evidence type="ECO:0000313" key="1">
    <source>
        <dbReference type="EMBL" id="VDO65406.1"/>
    </source>
</evidence>
<accession>A0A0N4WZV5</accession>
<gene>
    <name evidence="1" type="ORF">HPLM_LOCUS17494</name>
</gene>
<name>A0A0N4WZV5_HAEPC</name>
<keyword evidence="2" id="KW-1185">Reference proteome</keyword>
<proteinExistence type="predicted"/>
<sequence length="90" mass="9750">MEFAPHDNGIRDNLGQAVQGKDSEVNKLLHIKAIVQVHNEETLRINPLSVAEGVPIAVSAQVSEYVLYAFSYASEFGFGAVLCSEMGSKL</sequence>
<evidence type="ECO:0000313" key="2">
    <source>
        <dbReference type="Proteomes" id="UP000268014"/>
    </source>
</evidence>
<reference evidence="1 2" key="2">
    <citation type="submission" date="2018-11" db="EMBL/GenBank/DDBJ databases">
        <authorList>
            <consortium name="Pathogen Informatics"/>
        </authorList>
    </citation>
    <scope>NUCLEOTIDE SEQUENCE [LARGE SCALE GENOMIC DNA]</scope>
    <source>
        <strain evidence="1 2">MHpl1</strain>
    </source>
</reference>